<evidence type="ECO:0000313" key="3">
    <source>
        <dbReference type="Proteomes" id="UP001152562"/>
    </source>
</evidence>
<feature type="compositionally biased region" description="Basic and acidic residues" evidence="1">
    <location>
        <begin position="76"/>
        <end position="93"/>
    </location>
</feature>
<feature type="compositionally biased region" description="Basic and acidic residues" evidence="1">
    <location>
        <begin position="17"/>
        <end position="46"/>
    </location>
</feature>
<reference evidence="2" key="1">
    <citation type="submission" date="2022-05" db="EMBL/GenBank/DDBJ databases">
        <authorList>
            <person name="Okamura Y."/>
        </authorList>
    </citation>
    <scope>NUCLEOTIDE SEQUENCE</scope>
</reference>
<keyword evidence="3" id="KW-1185">Reference proteome</keyword>
<feature type="compositionally biased region" description="Polar residues" evidence="1">
    <location>
        <begin position="136"/>
        <end position="155"/>
    </location>
</feature>
<dbReference type="Gene3D" id="2.40.70.10">
    <property type="entry name" value="Acid Proteases"/>
    <property type="match status" value="1"/>
</dbReference>
<comment type="caution">
    <text evidence="2">The sequence shown here is derived from an EMBL/GenBank/DDBJ whole genome shotgun (WGS) entry which is preliminary data.</text>
</comment>
<dbReference type="EMBL" id="CALOZG010000001">
    <property type="protein sequence ID" value="CAH3935346.1"/>
    <property type="molecule type" value="Genomic_DNA"/>
</dbReference>
<gene>
    <name evidence="2" type="ORF">PIBRA_LOCUS1264</name>
</gene>
<evidence type="ECO:0000256" key="1">
    <source>
        <dbReference type="SAM" id="MobiDB-lite"/>
    </source>
</evidence>
<feature type="region of interest" description="Disordered" evidence="1">
    <location>
        <begin position="1"/>
        <end position="155"/>
    </location>
</feature>
<sequence>MNRPNNEILWRTSSPEVQRRNTPLERGRSQTPQRFRDHTPRRDGTRTPRRSRSKAVWRSCSRTPRRYCNRTPRRNSSRDSSYRRKSNSRDCSRRRSKYRRQGVTPRRRRGRTTPQRSPSLHSGRDTMQREQRTRDSQTQQRVRESYTLQTDNQTLSKPTKLATKFKEFMQTMKHTARVIHYALPKLSGLAQKWYEGLPSLMFSWLEWQDKLSLAFPSEDNYAKLLTEMLACRARFEDRSIRTSAEAAQFSEPDKFLVYLRNVKIVKRTEKNSALKWGASDNKRQRTTNVNGRELDCFVDFGSQCTILTESVAKELAVSWSTQDLPVLRGFGDSLVNSLGRCNIQIEVDSAKADVDALIVPDGLFKVPLLLGQSFTEEKHNLVYKTNDKLKITTTLAKDHIFLCNSELVTINGLSEVKMQASTPNYNGDVFIEQSICHKPQKEYEIVQSAVRITDGYGKIVVRGLNPSGFEIKPEALLVRALPLIKIQFVHVNKINQNVL</sequence>
<name>A0A9P0SST5_PIEBR</name>
<feature type="compositionally biased region" description="Basic residues" evidence="1">
    <location>
        <begin position="63"/>
        <end position="75"/>
    </location>
</feature>
<feature type="compositionally biased region" description="Basic and acidic residues" evidence="1">
    <location>
        <begin position="122"/>
        <end position="135"/>
    </location>
</feature>
<feature type="compositionally biased region" description="Basic residues" evidence="1">
    <location>
        <begin position="94"/>
        <end position="111"/>
    </location>
</feature>
<accession>A0A9P0SST5</accession>
<dbReference type="InterPro" id="IPR021109">
    <property type="entry name" value="Peptidase_aspartic_dom_sf"/>
</dbReference>
<dbReference type="AlphaFoldDB" id="A0A9P0SST5"/>
<dbReference type="CDD" id="cd00303">
    <property type="entry name" value="retropepsin_like"/>
    <property type="match status" value="1"/>
</dbReference>
<dbReference type="Pfam" id="PF13650">
    <property type="entry name" value="Asp_protease_2"/>
    <property type="match status" value="1"/>
</dbReference>
<proteinExistence type="predicted"/>
<protein>
    <submittedName>
        <fullName evidence="2">Uncharacterized protein</fullName>
    </submittedName>
</protein>
<organism evidence="2 3">
    <name type="scientific">Pieris brassicae</name>
    <name type="common">White butterfly</name>
    <name type="synonym">Large white butterfly</name>
    <dbReference type="NCBI Taxonomy" id="7116"/>
    <lineage>
        <taxon>Eukaryota</taxon>
        <taxon>Metazoa</taxon>
        <taxon>Ecdysozoa</taxon>
        <taxon>Arthropoda</taxon>
        <taxon>Hexapoda</taxon>
        <taxon>Insecta</taxon>
        <taxon>Pterygota</taxon>
        <taxon>Neoptera</taxon>
        <taxon>Endopterygota</taxon>
        <taxon>Lepidoptera</taxon>
        <taxon>Glossata</taxon>
        <taxon>Ditrysia</taxon>
        <taxon>Papilionoidea</taxon>
        <taxon>Pieridae</taxon>
        <taxon>Pierinae</taxon>
        <taxon>Pieris</taxon>
    </lineage>
</organism>
<evidence type="ECO:0000313" key="2">
    <source>
        <dbReference type="EMBL" id="CAH3935346.1"/>
    </source>
</evidence>
<dbReference type="Proteomes" id="UP001152562">
    <property type="component" value="Unassembled WGS sequence"/>
</dbReference>